<proteinExistence type="predicted"/>
<reference evidence="3" key="1">
    <citation type="journal article" date="2020" name="Plant J.">
        <title>Transposons played a major role in the diversification between the closely related almond and peach genomes: results from the almond genome sequence.</title>
        <authorList>
            <person name="Alioto T."/>
            <person name="Alexiou K.G."/>
            <person name="Bardil A."/>
            <person name="Barteri F."/>
            <person name="Castanera R."/>
            <person name="Cruz F."/>
            <person name="Dhingra A."/>
            <person name="Duval H."/>
            <person name="Fernandez I Marti A."/>
            <person name="Frias L."/>
            <person name="Galan B."/>
            <person name="Garcia J.L."/>
            <person name="Howad W."/>
            <person name="Gomez-Garrido J."/>
            <person name="Gut M."/>
            <person name="Julca I."/>
            <person name="Morata J."/>
            <person name="Puigdomenech P."/>
            <person name="Ribeca P."/>
            <person name="Rubio Cabetas M.J."/>
            <person name="Vlasova A."/>
            <person name="Wirthensohn M."/>
            <person name="Garcia-Mas J."/>
            <person name="Gabaldon T."/>
            <person name="Casacuberta J.M."/>
            <person name="Arus P."/>
        </authorList>
    </citation>
    <scope>NUCLEOTIDE SEQUENCE [LARGE SCALE GENOMIC DNA]</scope>
    <source>
        <strain evidence="3">cv. Texas</strain>
    </source>
</reference>
<dbReference type="Gramene" id="VVA25613">
    <property type="protein sequence ID" value="VVA25613"/>
    <property type="gene ID" value="Prudul26B017647"/>
</dbReference>
<keyword evidence="1" id="KW-0175">Coiled coil</keyword>
<name>A0A5E4FBX0_PRUDU</name>
<sequence>MTDDVSEHLKLLWEELETFRFDLAWLGPPVHSALGMKNFVETVGQRKRLREEIDALEIKTKRLKAKLLLAEICNVRHITRSLTGLFGVPLTGGHLSPKAMQLKALIDVLKQAKVALLCEAD</sequence>
<protein>
    <submittedName>
        <fullName evidence="2">PREDICTED: MATH domain</fullName>
    </submittedName>
</protein>
<evidence type="ECO:0000256" key="1">
    <source>
        <dbReference type="SAM" id="Coils"/>
    </source>
</evidence>
<accession>A0A5E4FBX0</accession>
<dbReference type="EMBL" id="CABIKO010000096">
    <property type="protein sequence ID" value="VVA25613.1"/>
    <property type="molecule type" value="Genomic_DNA"/>
</dbReference>
<organism evidence="2 3">
    <name type="scientific">Prunus dulcis</name>
    <name type="common">Almond</name>
    <name type="synonym">Amygdalus dulcis</name>
    <dbReference type="NCBI Taxonomy" id="3755"/>
    <lineage>
        <taxon>Eukaryota</taxon>
        <taxon>Viridiplantae</taxon>
        <taxon>Streptophyta</taxon>
        <taxon>Embryophyta</taxon>
        <taxon>Tracheophyta</taxon>
        <taxon>Spermatophyta</taxon>
        <taxon>Magnoliopsida</taxon>
        <taxon>eudicotyledons</taxon>
        <taxon>Gunneridae</taxon>
        <taxon>Pentapetalae</taxon>
        <taxon>rosids</taxon>
        <taxon>fabids</taxon>
        <taxon>Rosales</taxon>
        <taxon>Rosaceae</taxon>
        <taxon>Amygdaloideae</taxon>
        <taxon>Amygdaleae</taxon>
        <taxon>Prunus</taxon>
    </lineage>
</organism>
<feature type="coiled-coil region" evidence="1">
    <location>
        <begin position="39"/>
        <end position="66"/>
    </location>
</feature>
<evidence type="ECO:0000313" key="3">
    <source>
        <dbReference type="Proteomes" id="UP000327085"/>
    </source>
</evidence>
<dbReference type="Proteomes" id="UP000327085">
    <property type="component" value="Chromosome 4"/>
</dbReference>
<dbReference type="AlphaFoldDB" id="A0A5E4FBX0"/>
<evidence type="ECO:0000313" key="2">
    <source>
        <dbReference type="EMBL" id="VVA25613.1"/>
    </source>
</evidence>
<gene>
    <name evidence="2" type="ORF">ALMOND_2B017647</name>
</gene>
<dbReference type="InParanoid" id="A0A5E4FBX0"/>